<dbReference type="SUPFAM" id="SSF48498">
    <property type="entry name" value="Tetracyclin repressor-like, C-terminal domain"/>
    <property type="match status" value="1"/>
</dbReference>
<organism evidence="4 5">
    <name type="scientific">Brevundimonas terrae</name>
    <dbReference type="NCBI Taxonomy" id="363631"/>
    <lineage>
        <taxon>Bacteria</taxon>
        <taxon>Pseudomonadati</taxon>
        <taxon>Pseudomonadota</taxon>
        <taxon>Alphaproteobacteria</taxon>
        <taxon>Caulobacterales</taxon>
        <taxon>Caulobacteraceae</taxon>
        <taxon>Brevundimonas</taxon>
    </lineage>
</organism>
<proteinExistence type="predicted"/>
<name>A0ABN0Y0X5_9CAUL</name>
<keyword evidence="1 2" id="KW-0238">DNA-binding</keyword>
<sequence>MAHSYDDVGMRDVARDVGVDAALVSRYFGGKEELFLDVLDSCKNKRSLIDGDRTEFGLRVARQIIEGPEDEDDNGFTGLLVLLRSIGSSKAMDIVQRTSDANFFQPLTEWLGGKHAAGRARLLAGMIMGVAISREMSAGYSEVAGVERETMVQRFAAILQAEVDAG</sequence>
<evidence type="ECO:0000256" key="1">
    <source>
        <dbReference type="ARBA" id="ARBA00023125"/>
    </source>
</evidence>
<dbReference type="Pfam" id="PF00440">
    <property type="entry name" value="TetR_N"/>
    <property type="match status" value="1"/>
</dbReference>
<evidence type="ECO:0000259" key="3">
    <source>
        <dbReference type="PROSITE" id="PS50977"/>
    </source>
</evidence>
<dbReference type="InterPro" id="IPR041678">
    <property type="entry name" value="TetR_C_16"/>
</dbReference>
<protein>
    <recommendedName>
        <fullName evidence="3">HTH tetR-type domain-containing protein</fullName>
    </recommendedName>
</protein>
<feature type="domain" description="HTH tetR-type" evidence="3">
    <location>
        <begin position="1"/>
        <end position="46"/>
    </location>
</feature>
<comment type="caution">
    <text evidence="4">The sequence shown here is derived from an EMBL/GenBank/DDBJ whole genome shotgun (WGS) entry which is preliminary data.</text>
</comment>
<reference evidence="4 5" key="1">
    <citation type="journal article" date="2019" name="Int. J. Syst. Evol. Microbiol.">
        <title>The Global Catalogue of Microorganisms (GCM) 10K type strain sequencing project: providing services to taxonomists for standard genome sequencing and annotation.</title>
        <authorList>
            <consortium name="The Broad Institute Genomics Platform"/>
            <consortium name="The Broad Institute Genome Sequencing Center for Infectious Disease"/>
            <person name="Wu L."/>
            <person name="Ma J."/>
        </authorList>
    </citation>
    <scope>NUCLEOTIDE SEQUENCE [LARGE SCALE GENOMIC DNA]</scope>
    <source>
        <strain evidence="4 5">JCM 13476</strain>
    </source>
</reference>
<evidence type="ECO:0000313" key="5">
    <source>
        <dbReference type="Proteomes" id="UP001500791"/>
    </source>
</evidence>
<dbReference type="InterPro" id="IPR036271">
    <property type="entry name" value="Tet_transcr_reg_TetR-rel_C_sf"/>
</dbReference>
<keyword evidence="5" id="KW-1185">Reference proteome</keyword>
<evidence type="ECO:0000256" key="2">
    <source>
        <dbReference type="PROSITE-ProRule" id="PRU00335"/>
    </source>
</evidence>
<dbReference type="InterPro" id="IPR009057">
    <property type="entry name" value="Homeodomain-like_sf"/>
</dbReference>
<accession>A0ABN0Y0X5</accession>
<gene>
    <name evidence="4" type="ORF">GCM10009093_02810</name>
</gene>
<dbReference type="Pfam" id="PF17920">
    <property type="entry name" value="TetR_C_16"/>
    <property type="match status" value="1"/>
</dbReference>
<dbReference type="Proteomes" id="UP001500791">
    <property type="component" value="Unassembled WGS sequence"/>
</dbReference>
<dbReference type="InterPro" id="IPR001647">
    <property type="entry name" value="HTH_TetR"/>
</dbReference>
<dbReference type="EMBL" id="BAAAEJ010000002">
    <property type="protein sequence ID" value="GAA0379180.1"/>
    <property type="molecule type" value="Genomic_DNA"/>
</dbReference>
<dbReference type="Gene3D" id="1.10.357.10">
    <property type="entry name" value="Tetracycline Repressor, domain 2"/>
    <property type="match status" value="1"/>
</dbReference>
<dbReference type="PROSITE" id="PS50977">
    <property type="entry name" value="HTH_TETR_2"/>
    <property type="match status" value="1"/>
</dbReference>
<dbReference type="SUPFAM" id="SSF46689">
    <property type="entry name" value="Homeodomain-like"/>
    <property type="match status" value="1"/>
</dbReference>
<feature type="DNA-binding region" description="H-T-H motif" evidence="2">
    <location>
        <begin position="9"/>
        <end position="28"/>
    </location>
</feature>
<evidence type="ECO:0000313" key="4">
    <source>
        <dbReference type="EMBL" id="GAA0379180.1"/>
    </source>
</evidence>